<keyword evidence="9" id="KW-1185">Reference proteome</keyword>
<reference evidence="8" key="1">
    <citation type="submission" date="2020-06" db="EMBL/GenBank/DDBJ databases">
        <title>Draft genome of Bugula neritina, a colonial animal packing powerful symbionts and potential medicines.</title>
        <authorList>
            <person name="Rayko M."/>
        </authorList>
    </citation>
    <scope>NUCLEOTIDE SEQUENCE [LARGE SCALE GENOMIC DNA]</scope>
    <source>
        <strain evidence="8">Kwan_BN1</strain>
    </source>
</reference>
<dbReference type="OrthoDB" id="2985014at2759"/>
<dbReference type="AlphaFoldDB" id="A0A7J7J3A1"/>
<evidence type="ECO:0000256" key="6">
    <source>
        <dbReference type="SAM" id="SignalP"/>
    </source>
</evidence>
<dbReference type="PANTHER" id="PTHR11662">
    <property type="entry name" value="SOLUTE CARRIER FAMILY 17"/>
    <property type="match status" value="1"/>
</dbReference>
<evidence type="ECO:0000313" key="8">
    <source>
        <dbReference type="EMBL" id="KAF6020690.1"/>
    </source>
</evidence>
<protein>
    <submittedName>
        <fullName evidence="8">SLC17A9</fullName>
    </submittedName>
</protein>
<feature type="transmembrane region" description="Helical" evidence="5">
    <location>
        <begin position="356"/>
        <end position="375"/>
    </location>
</feature>
<dbReference type="InterPro" id="IPR020846">
    <property type="entry name" value="MFS_dom"/>
</dbReference>
<dbReference type="Pfam" id="PF07690">
    <property type="entry name" value="MFS_1"/>
    <property type="match status" value="1"/>
</dbReference>
<feature type="signal peptide" evidence="6">
    <location>
        <begin position="1"/>
        <end position="17"/>
    </location>
</feature>
<keyword evidence="6" id="KW-0732">Signal</keyword>
<dbReference type="InterPro" id="IPR011701">
    <property type="entry name" value="MFS"/>
</dbReference>
<evidence type="ECO:0000256" key="1">
    <source>
        <dbReference type="ARBA" id="ARBA00004141"/>
    </source>
</evidence>
<evidence type="ECO:0000259" key="7">
    <source>
        <dbReference type="PROSITE" id="PS50850"/>
    </source>
</evidence>
<feature type="transmembrane region" description="Helical" evidence="5">
    <location>
        <begin position="413"/>
        <end position="433"/>
    </location>
</feature>
<keyword evidence="4 5" id="KW-0472">Membrane</keyword>
<organism evidence="8 9">
    <name type="scientific">Bugula neritina</name>
    <name type="common">Brown bryozoan</name>
    <name type="synonym">Sertularia neritina</name>
    <dbReference type="NCBI Taxonomy" id="10212"/>
    <lineage>
        <taxon>Eukaryota</taxon>
        <taxon>Metazoa</taxon>
        <taxon>Spiralia</taxon>
        <taxon>Lophotrochozoa</taxon>
        <taxon>Bryozoa</taxon>
        <taxon>Gymnolaemata</taxon>
        <taxon>Cheilostomatida</taxon>
        <taxon>Flustrina</taxon>
        <taxon>Buguloidea</taxon>
        <taxon>Bugulidae</taxon>
        <taxon>Bugula</taxon>
    </lineage>
</organism>
<dbReference type="Gene3D" id="1.20.1250.20">
    <property type="entry name" value="MFS general substrate transporter like domains"/>
    <property type="match status" value="2"/>
</dbReference>
<feature type="chain" id="PRO_5029688169" evidence="6">
    <location>
        <begin position="18"/>
        <end position="471"/>
    </location>
</feature>
<proteinExistence type="predicted"/>
<dbReference type="PANTHER" id="PTHR11662:SF279">
    <property type="entry name" value="VOLTAGE-GATED PURINE NUCLEOTIDE UNIPORTER SLC17A9"/>
    <property type="match status" value="1"/>
</dbReference>
<gene>
    <name evidence="8" type="ORF">EB796_021010</name>
</gene>
<dbReference type="Proteomes" id="UP000593567">
    <property type="component" value="Unassembled WGS sequence"/>
</dbReference>
<dbReference type="InterPro" id="IPR036259">
    <property type="entry name" value="MFS_trans_sf"/>
</dbReference>
<sequence length="471" mass="52685">MLILIAVVHFLQKLVFSERCQSKMSMPLNGLDQQKSLTSKECSSKDIKIASSQIWSPERQAFMMWMYFAGSIIVYASRTAMALCMPEMYDEFGWDKRQQGLVMACFLWGYPITQILGGYMADRFGAERVILCAGVCWTTITLFTPVFPYLSDGSQKLSLSLVIFSRMSQGVLQGMHYPSVMSATGTHVVETERTQVYTLISSGTYGGTLFTGLFGSIILHHFGWGSVFNFLGVLGYIWIALLYAHGDTKNHKPISVKENISSENPSKKASKPLPWRKVLTASPFWAMILAHIANGYSYFVFLFWLPSYFHENHPDSQPWVYNVLPWLICMVSAGLFGKLATYFLKLGYSKTFTRKTFNVFAMLVFGMALLCISYSQSYQTTLFIFCVAAASHGAYQSSVVMNPSDIAPDHTGFLFGVMNTFGAIPGFIGTYVSGAILEMTSNWNLMYSVTGWVSIAGWAVFAYWGSGEPIF</sequence>
<dbReference type="GO" id="GO:0016020">
    <property type="term" value="C:membrane"/>
    <property type="evidence" value="ECO:0007669"/>
    <property type="project" value="UniProtKB-SubCell"/>
</dbReference>
<feature type="transmembrane region" description="Helical" evidence="5">
    <location>
        <begin position="284"/>
        <end position="304"/>
    </location>
</feature>
<dbReference type="GO" id="GO:0015867">
    <property type="term" value="P:ATP transport"/>
    <property type="evidence" value="ECO:0007669"/>
    <property type="project" value="TreeGrafter"/>
</dbReference>
<feature type="domain" description="Major facilitator superfamily (MFS) profile" evidence="7">
    <location>
        <begin position="63"/>
        <end position="471"/>
    </location>
</feature>
<feature type="transmembrane region" description="Helical" evidence="5">
    <location>
        <begin position="224"/>
        <end position="244"/>
    </location>
</feature>
<evidence type="ECO:0000313" key="9">
    <source>
        <dbReference type="Proteomes" id="UP000593567"/>
    </source>
</evidence>
<comment type="caution">
    <text evidence="8">The sequence shown here is derived from an EMBL/GenBank/DDBJ whole genome shotgun (WGS) entry which is preliminary data.</text>
</comment>
<feature type="transmembrane region" description="Helical" evidence="5">
    <location>
        <begin position="196"/>
        <end position="218"/>
    </location>
</feature>
<dbReference type="GO" id="GO:0022857">
    <property type="term" value="F:transmembrane transporter activity"/>
    <property type="evidence" value="ECO:0007669"/>
    <property type="project" value="InterPro"/>
</dbReference>
<accession>A0A7J7J3A1</accession>
<dbReference type="PROSITE" id="PS50850">
    <property type="entry name" value="MFS"/>
    <property type="match status" value="1"/>
</dbReference>
<comment type="subcellular location">
    <subcellularLocation>
        <location evidence="1">Membrane</location>
        <topology evidence="1">Multi-pass membrane protein</topology>
    </subcellularLocation>
</comment>
<dbReference type="EMBL" id="VXIV02003152">
    <property type="protein sequence ID" value="KAF6020690.1"/>
    <property type="molecule type" value="Genomic_DNA"/>
</dbReference>
<evidence type="ECO:0000256" key="5">
    <source>
        <dbReference type="SAM" id="Phobius"/>
    </source>
</evidence>
<name>A0A7J7J3A1_BUGNE</name>
<feature type="transmembrane region" description="Helical" evidence="5">
    <location>
        <begin position="127"/>
        <end position="150"/>
    </location>
</feature>
<keyword evidence="3 5" id="KW-1133">Transmembrane helix</keyword>
<feature type="transmembrane region" description="Helical" evidence="5">
    <location>
        <begin position="65"/>
        <end position="89"/>
    </location>
</feature>
<feature type="transmembrane region" description="Helical" evidence="5">
    <location>
        <begin position="101"/>
        <end position="121"/>
    </location>
</feature>
<feature type="transmembrane region" description="Helical" evidence="5">
    <location>
        <begin position="445"/>
        <end position="465"/>
    </location>
</feature>
<feature type="transmembrane region" description="Helical" evidence="5">
    <location>
        <begin position="324"/>
        <end position="344"/>
    </location>
</feature>
<evidence type="ECO:0000256" key="3">
    <source>
        <dbReference type="ARBA" id="ARBA00022989"/>
    </source>
</evidence>
<keyword evidence="2 5" id="KW-0812">Transmembrane</keyword>
<evidence type="ECO:0000256" key="4">
    <source>
        <dbReference type="ARBA" id="ARBA00023136"/>
    </source>
</evidence>
<evidence type="ECO:0000256" key="2">
    <source>
        <dbReference type="ARBA" id="ARBA00022692"/>
    </source>
</evidence>
<dbReference type="InterPro" id="IPR050382">
    <property type="entry name" value="MFS_Na/Anion_cotransporter"/>
</dbReference>
<dbReference type="SUPFAM" id="SSF103473">
    <property type="entry name" value="MFS general substrate transporter"/>
    <property type="match status" value="1"/>
</dbReference>